<protein>
    <submittedName>
        <fullName evidence="3">Uncharacterized protein</fullName>
    </submittedName>
</protein>
<name>A0A4R7VNQ7_9PSEU</name>
<accession>A0A4R7VNQ7</accession>
<organism evidence="3 4">
    <name type="scientific">Actinophytocola oryzae</name>
    <dbReference type="NCBI Taxonomy" id="502181"/>
    <lineage>
        <taxon>Bacteria</taxon>
        <taxon>Bacillati</taxon>
        <taxon>Actinomycetota</taxon>
        <taxon>Actinomycetes</taxon>
        <taxon>Pseudonocardiales</taxon>
        <taxon>Pseudonocardiaceae</taxon>
    </lineage>
</organism>
<gene>
    <name evidence="3" type="ORF">CLV71_106341</name>
</gene>
<comment type="caution">
    <text evidence="3">The sequence shown here is derived from an EMBL/GenBank/DDBJ whole genome shotgun (WGS) entry which is preliminary data.</text>
</comment>
<feature type="transmembrane region" description="Helical" evidence="2">
    <location>
        <begin position="145"/>
        <end position="165"/>
    </location>
</feature>
<feature type="compositionally biased region" description="Pro residues" evidence="1">
    <location>
        <begin position="179"/>
        <end position="193"/>
    </location>
</feature>
<reference evidence="3 4" key="1">
    <citation type="submission" date="2019-03" db="EMBL/GenBank/DDBJ databases">
        <title>Genomic Encyclopedia of Archaeal and Bacterial Type Strains, Phase II (KMG-II): from individual species to whole genera.</title>
        <authorList>
            <person name="Goeker M."/>
        </authorList>
    </citation>
    <scope>NUCLEOTIDE SEQUENCE [LARGE SCALE GENOMIC DNA]</scope>
    <source>
        <strain evidence="3 4">DSM 45499</strain>
    </source>
</reference>
<keyword evidence="2" id="KW-1133">Transmembrane helix</keyword>
<feature type="transmembrane region" description="Helical" evidence="2">
    <location>
        <begin position="89"/>
        <end position="110"/>
    </location>
</feature>
<keyword evidence="2" id="KW-0812">Transmembrane</keyword>
<feature type="region of interest" description="Disordered" evidence="1">
    <location>
        <begin position="173"/>
        <end position="193"/>
    </location>
</feature>
<keyword evidence="4" id="KW-1185">Reference proteome</keyword>
<sequence>MRFVSYPPQGHGPAGHQPYGPPPPGYPPYGYGRPSTALAYVTAILFVVCGALALTLAIVGWDGTSDSPTMLLGLVGAAFTDDLTGNVDFAISATMTAACTTITFALVLLARLEFVRWILAVVGALVTAYYVYAVIWVLSHDGGEYIAMVAVSLLLWLVATVLAVLPATGRAMRRKQSHGPPPSMGPPGYPPRY</sequence>
<dbReference type="Proteomes" id="UP000294927">
    <property type="component" value="Unassembled WGS sequence"/>
</dbReference>
<dbReference type="AlphaFoldDB" id="A0A4R7VNQ7"/>
<feature type="transmembrane region" description="Helical" evidence="2">
    <location>
        <begin position="37"/>
        <end position="61"/>
    </location>
</feature>
<dbReference type="EMBL" id="SOCP01000006">
    <property type="protein sequence ID" value="TDV50995.1"/>
    <property type="molecule type" value="Genomic_DNA"/>
</dbReference>
<keyword evidence="2" id="KW-0472">Membrane</keyword>
<evidence type="ECO:0000256" key="2">
    <source>
        <dbReference type="SAM" id="Phobius"/>
    </source>
</evidence>
<proteinExistence type="predicted"/>
<evidence type="ECO:0000313" key="3">
    <source>
        <dbReference type="EMBL" id="TDV50995.1"/>
    </source>
</evidence>
<evidence type="ECO:0000313" key="4">
    <source>
        <dbReference type="Proteomes" id="UP000294927"/>
    </source>
</evidence>
<evidence type="ECO:0000256" key="1">
    <source>
        <dbReference type="SAM" id="MobiDB-lite"/>
    </source>
</evidence>
<feature type="transmembrane region" description="Helical" evidence="2">
    <location>
        <begin position="117"/>
        <end position="139"/>
    </location>
</feature>